<evidence type="ECO:0000256" key="6">
    <source>
        <dbReference type="ARBA" id="ARBA00023136"/>
    </source>
</evidence>
<feature type="transmembrane region" description="Helical" evidence="8">
    <location>
        <begin position="92"/>
        <end position="116"/>
    </location>
</feature>
<dbReference type="AlphaFoldDB" id="A0A915PR74"/>
<comment type="subcellular location">
    <subcellularLocation>
        <location evidence="1 8">Endoplasmic reticulum membrane</location>
        <topology evidence="1 8">Multi-pass membrane protein</topology>
    </subcellularLocation>
</comment>
<evidence type="ECO:0000256" key="8">
    <source>
        <dbReference type="RuleBase" id="RU361229"/>
    </source>
</evidence>
<feature type="transmembrane region" description="Helical" evidence="8">
    <location>
        <begin position="225"/>
        <end position="246"/>
    </location>
</feature>
<evidence type="ECO:0000256" key="5">
    <source>
        <dbReference type="ARBA" id="ARBA00022989"/>
    </source>
</evidence>
<evidence type="ECO:0000256" key="7">
    <source>
        <dbReference type="ARBA" id="ARBA00023180"/>
    </source>
</evidence>
<feature type="transmembrane region" description="Helical" evidence="8">
    <location>
        <begin position="479"/>
        <end position="498"/>
    </location>
</feature>
<feature type="domain" description="Lipase maturation factor 1/2 N-terminal" evidence="9">
    <location>
        <begin position="150"/>
        <end position="217"/>
    </location>
</feature>
<keyword evidence="5 8" id="KW-1133">Transmembrane helix</keyword>
<dbReference type="InterPro" id="IPR057433">
    <property type="entry name" value="LMF1/2_C"/>
</dbReference>
<keyword evidence="6 8" id="KW-0472">Membrane</keyword>
<evidence type="ECO:0000256" key="4">
    <source>
        <dbReference type="ARBA" id="ARBA00022824"/>
    </source>
</evidence>
<dbReference type="InterPro" id="IPR057434">
    <property type="entry name" value="LMF1/2_N"/>
</dbReference>
<proteinExistence type="inferred from homology"/>
<dbReference type="PANTHER" id="PTHR14463">
    <property type="entry name" value="LIPASE MATURATION FACTOR"/>
    <property type="match status" value="1"/>
</dbReference>
<comment type="similarity">
    <text evidence="2 8">Belongs to the lipase maturation factor family.</text>
</comment>
<protein>
    <recommendedName>
        <fullName evidence="8">Lipase maturation factor</fullName>
    </recommendedName>
</protein>
<evidence type="ECO:0000313" key="11">
    <source>
        <dbReference type="Proteomes" id="UP000887581"/>
    </source>
</evidence>
<feature type="transmembrane region" description="Helical" evidence="8">
    <location>
        <begin position="279"/>
        <end position="297"/>
    </location>
</feature>
<dbReference type="Pfam" id="PF25179">
    <property type="entry name" value="LMF1_C"/>
    <property type="match status" value="1"/>
</dbReference>
<dbReference type="PANTHER" id="PTHR14463:SF5">
    <property type="entry name" value="LIPASE MATURATION FACTOR 2"/>
    <property type="match status" value="1"/>
</dbReference>
<comment type="function">
    <text evidence="8">Involved in the maturation of specific proteins in the endoplasmic reticulum.</text>
</comment>
<dbReference type="Proteomes" id="UP000887581">
    <property type="component" value="Unplaced"/>
</dbReference>
<feature type="domain" description="Lipase maturation factor 1/2 C-terminal" evidence="10">
    <location>
        <begin position="298"/>
        <end position="428"/>
    </location>
</feature>
<sequence>MKARVAKDILLIGHSFIYLAALVSLYWQIPGMKYLSFCGLDSEFHGCRFIPESVEFIKRLYGEKGLVPVASKLSCDRLSCRSFRNGINILPLVTNFFCIAPSYALQVIVLFGIALDSISIMSELARNAITYLVLFIIYSTAIQVGDVFLWFQWDTLLIESGAICILIAPLPFVGSSPADNVSLYLMRWLLFRLMYSSGVVKLTSHCPLWWDLAATKGMFPRFQRLVTYLGTAMSAVLITSTLYFFIRCFNIGIDGFKIVSSIAFSKQQFEEFVEESTVWLLYIGVIGFTTEVIAATVRMTGLYGRPEVIVEGSYEPNGPWIMFEFYSKPGRLDERPRFVLPHQPRLDWQMWFAALGSYQNNPFFLSLIYHLLRNNSEVTYLMKKYPFEAKLPNFIRANLYLYHYTNFNEKSGWTKDYWRRDFQEEYMPSVTREDTGLSNYLHRNGFVLEEQFRLQNQDFALESKLQTLHNFVRTLNPTTFVDSVILAHAVLFIVYMKFKQLTFVTVQ</sequence>
<name>A0A915PR74_9BILA</name>
<feature type="transmembrane region" description="Helical" evidence="8">
    <location>
        <begin position="157"/>
        <end position="178"/>
    </location>
</feature>
<organism evidence="11 12">
    <name type="scientific">Setaria digitata</name>
    <dbReference type="NCBI Taxonomy" id="48799"/>
    <lineage>
        <taxon>Eukaryota</taxon>
        <taxon>Metazoa</taxon>
        <taxon>Ecdysozoa</taxon>
        <taxon>Nematoda</taxon>
        <taxon>Chromadorea</taxon>
        <taxon>Rhabditida</taxon>
        <taxon>Spirurina</taxon>
        <taxon>Spiruromorpha</taxon>
        <taxon>Filarioidea</taxon>
        <taxon>Setariidae</taxon>
        <taxon>Setaria</taxon>
    </lineage>
</organism>
<keyword evidence="4 8" id="KW-0256">Endoplasmic reticulum</keyword>
<dbReference type="WBParaSite" id="sdigi.contig356.g7704.t1">
    <property type="protein sequence ID" value="sdigi.contig356.g7704.t1"/>
    <property type="gene ID" value="sdigi.contig356.g7704"/>
</dbReference>
<evidence type="ECO:0000313" key="12">
    <source>
        <dbReference type="WBParaSite" id="sdigi.contig356.g7704.t1"/>
    </source>
</evidence>
<evidence type="ECO:0000256" key="3">
    <source>
        <dbReference type="ARBA" id="ARBA00022692"/>
    </source>
</evidence>
<accession>A0A915PR74</accession>
<evidence type="ECO:0000256" key="1">
    <source>
        <dbReference type="ARBA" id="ARBA00004477"/>
    </source>
</evidence>
<feature type="transmembrane region" description="Helical" evidence="8">
    <location>
        <begin position="128"/>
        <end position="151"/>
    </location>
</feature>
<feature type="transmembrane region" description="Helical" evidence="8">
    <location>
        <begin position="9"/>
        <end position="27"/>
    </location>
</feature>
<evidence type="ECO:0000259" key="9">
    <source>
        <dbReference type="Pfam" id="PF06762"/>
    </source>
</evidence>
<dbReference type="GO" id="GO:0051604">
    <property type="term" value="P:protein maturation"/>
    <property type="evidence" value="ECO:0007669"/>
    <property type="project" value="InterPro"/>
</dbReference>
<evidence type="ECO:0000259" key="10">
    <source>
        <dbReference type="Pfam" id="PF25179"/>
    </source>
</evidence>
<keyword evidence="3 8" id="KW-0812">Transmembrane</keyword>
<dbReference type="GO" id="GO:0005789">
    <property type="term" value="C:endoplasmic reticulum membrane"/>
    <property type="evidence" value="ECO:0007669"/>
    <property type="project" value="UniProtKB-SubCell"/>
</dbReference>
<keyword evidence="11" id="KW-1185">Reference proteome</keyword>
<dbReference type="Pfam" id="PF06762">
    <property type="entry name" value="LMF1"/>
    <property type="match status" value="1"/>
</dbReference>
<dbReference type="InterPro" id="IPR009613">
    <property type="entry name" value="LMF"/>
</dbReference>
<keyword evidence="7" id="KW-0325">Glycoprotein</keyword>
<evidence type="ECO:0000256" key="2">
    <source>
        <dbReference type="ARBA" id="ARBA00005512"/>
    </source>
</evidence>
<reference evidence="12" key="1">
    <citation type="submission" date="2022-11" db="UniProtKB">
        <authorList>
            <consortium name="WormBaseParasite"/>
        </authorList>
    </citation>
    <scope>IDENTIFICATION</scope>
</reference>